<gene>
    <name evidence="1" type="ORF">BDN70DRAFT_435944</name>
</gene>
<organism evidence="1 2">
    <name type="scientific">Pholiota conissans</name>
    <dbReference type="NCBI Taxonomy" id="109636"/>
    <lineage>
        <taxon>Eukaryota</taxon>
        <taxon>Fungi</taxon>
        <taxon>Dikarya</taxon>
        <taxon>Basidiomycota</taxon>
        <taxon>Agaricomycotina</taxon>
        <taxon>Agaricomycetes</taxon>
        <taxon>Agaricomycetidae</taxon>
        <taxon>Agaricales</taxon>
        <taxon>Agaricineae</taxon>
        <taxon>Strophariaceae</taxon>
        <taxon>Pholiota</taxon>
    </lineage>
</organism>
<protein>
    <submittedName>
        <fullName evidence="1">Uncharacterized protein</fullName>
    </submittedName>
</protein>
<proteinExistence type="predicted"/>
<dbReference type="AlphaFoldDB" id="A0A9P5Z6J3"/>
<sequence length="88" mass="10046">MEKHFLLYLAFTFSSGMWDLRGSMQREYVPVSGLTSSRIPPLASCPCPQWLTMGFENFVCVYFFSRKTGIIAVPSDHLLCKTKQQCTN</sequence>
<accession>A0A9P5Z6J3</accession>
<keyword evidence="2" id="KW-1185">Reference proteome</keyword>
<name>A0A9P5Z6J3_9AGAR</name>
<evidence type="ECO:0000313" key="1">
    <source>
        <dbReference type="EMBL" id="KAF9482358.1"/>
    </source>
</evidence>
<dbReference type="EMBL" id="MU155166">
    <property type="protein sequence ID" value="KAF9482358.1"/>
    <property type="molecule type" value="Genomic_DNA"/>
</dbReference>
<comment type="caution">
    <text evidence="1">The sequence shown here is derived from an EMBL/GenBank/DDBJ whole genome shotgun (WGS) entry which is preliminary data.</text>
</comment>
<dbReference type="Proteomes" id="UP000807469">
    <property type="component" value="Unassembled WGS sequence"/>
</dbReference>
<reference evidence="1" key="1">
    <citation type="submission" date="2020-11" db="EMBL/GenBank/DDBJ databases">
        <authorList>
            <consortium name="DOE Joint Genome Institute"/>
            <person name="Ahrendt S."/>
            <person name="Riley R."/>
            <person name="Andreopoulos W."/>
            <person name="Labutti K."/>
            <person name="Pangilinan J."/>
            <person name="Ruiz-Duenas F.J."/>
            <person name="Barrasa J.M."/>
            <person name="Sanchez-Garcia M."/>
            <person name="Camarero S."/>
            <person name="Miyauchi S."/>
            <person name="Serrano A."/>
            <person name="Linde D."/>
            <person name="Babiker R."/>
            <person name="Drula E."/>
            <person name="Ayuso-Fernandez I."/>
            <person name="Pacheco R."/>
            <person name="Padilla G."/>
            <person name="Ferreira P."/>
            <person name="Barriuso J."/>
            <person name="Kellner H."/>
            <person name="Castanera R."/>
            <person name="Alfaro M."/>
            <person name="Ramirez L."/>
            <person name="Pisabarro A.G."/>
            <person name="Kuo A."/>
            <person name="Tritt A."/>
            <person name="Lipzen A."/>
            <person name="He G."/>
            <person name="Yan M."/>
            <person name="Ng V."/>
            <person name="Cullen D."/>
            <person name="Martin F."/>
            <person name="Rosso M.-N."/>
            <person name="Henrissat B."/>
            <person name="Hibbett D."/>
            <person name="Martinez A.T."/>
            <person name="Grigoriev I.V."/>
        </authorList>
    </citation>
    <scope>NUCLEOTIDE SEQUENCE</scope>
    <source>
        <strain evidence="1">CIRM-BRFM 674</strain>
    </source>
</reference>
<evidence type="ECO:0000313" key="2">
    <source>
        <dbReference type="Proteomes" id="UP000807469"/>
    </source>
</evidence>